<evidence type="ECO:0000313" key="2">
    <source>
        <dbReference type="EMBL" id="GAA2170857.1"/>
    </source>
</evidence>
<comment type="caution">
    <text evidence="2">The sequence shown here is derived from an EMBL/GenBank/DDBJ whole genome shotgun (WGS) entry which is preliminary data.</text>
</comment>
<keyword evidence="3" id="KW-1185">Reference proteome</keyword>
<organism evidence="2 3">
    <name type="scientific">Actinomadura napierensis</name>
    <dbReference type="NCBI Taxonomy" id="267854"/>
    <lineage>
        <taxon>Bacteria</taxon>
        <taxon>Bacillati</taxon>
        <taxon>Actinomycetota</taxon>
        <taxon>Actinomycetes</taxon>
        <taxon>Streptosporangiales</taxon>
        <taxon>Thermomonosporaceae</taxon>
        <taxon>Actinomadura</taxon>
    </lineage>
</organism>
<evidence type="ECO:0000313" key="3">
    <source>
        <dbReference type="Proteomes" id="UP001501020"/>
    </source>
</evidence>
<proteinExistence type="predicted"/>
<evidence type="ECO:0000256" key="1">
    <source>
        <dbReference type="SAM" id="MobiDB-lite"/>
    </source>
</evidence>
<gene>
    <name evidence="2" type="ORF">GCM10009727_95620</name>
</gene>
<sequence>MQALHAGGQDAFLVVDGDDHLDQPSPPAVLVHGRGRRGGRAPFGDKVTHVTEVRRPVWEAPEPWINAV</sequence>
<accession>A0ABP5M9A0</accession>
<protein>
    <submittedName>
        <fullName evidence="2">Uncharacterized protein</fullName>
    </submittedName>
</protein>
<dbReference type="EMBL" id="BAAAMR010000208">
    <property type="protein sequence ID" value="GAA2170857.1"/>
    <property type="molecule type" value="Genomic_DNA"/>
</dbReference>
<feature type="region of interest" description="Disordered" evidence="1">
    <location>
        <begin position="16"/>
        <end position="44"/>
    </location>
</feature>
<reference evidence="3" key="1">
    <citation type="journal article" date="2019" name="Int. J. Syst. Evol. Microbiol.">
        <title>The Global Catalogue of Microorganisms (GCM) 10K type strain sequencing project: providing services to taxonomists for standard genome sequencing and annotation.</title>
        <authorList>
            <consortium name="The Broad Institute Genomics Platform"/>
            <consortium name="The Broad Institute Genome Sequencing Center for Infectious Disease"/>
            <person name="Wu L."/>
            <person name="Ma J."/>
        </authorList>
    </citation>
    <scope>NUCLEOTIDE SEQUENCE [LARGE SCALE GENOMIC DNA]</scope>
    <source>
        <strain evidence="3">JCM 13850</strain>
    </source>
</reference>
<dbReference type="Proteomes" id="UP001501020">
    <property type="component" value="Unassembled WGS sequence"/>
</dbReference>
<name>A0ABP5M9A0_9ACTN</name>